<dbReference type="AlphaFoldDB" id="A0A5N5I7J2"/>
<proteinExistence type="predicted"/>
<evidence type="ECO:0008006" key="4">
    <source>
        <dbReference type="Google" id="ProtNLM"/>
    </source>
</evidence>
<dbReference type="Proteomes" id="UP000327157">
    <property type="component" value="Chromosome 6"/>
</dbReference>
<sequence>MSLIYPSYSIFPIPSSPNSGGLHPSLLLPLSQCATSFLHNTRLCFPWKVFFVSGWWLLDGGSGRGGRWLLDGGSGRGFALVWTLCDVGALVGQSVVRIVMVALDISCNGGDCKVLRSSVVLFVFVLGPKTCFGLFCVYYSGPLFCFVLM</sequence>
<organism evidence="2 3">
    <name type="scientific">Pyrus ussuriensis x Pyrus communis</name>
    <dbReference type="NCBI Taxonomy" id="2448454"/>
    <lineage>
        <taxon>Eukaryota</taxon>
        <taxon>Viridiplantae</taxon>
        <taxon>Streptophyta</taxon>
        <taxon>Embryophyta</taxon>
        <taxon>Tracheophyta</taxon>
        <taxon>Spermatophyta</taxon>
        <taxon>Magnoliopsida</taxon>
        <taxon>eudicotyledons</taxon>
        <taxon>Gunneridae</taxon>
        <taxon>Pentapetalae</taxon>
        <taxon>rosids</taxon>
        <taxon>fabids</taxon>
        <taxon>Rosales</taxon>
        <taxon>Rosaceae</taxon>
        <taxon>Amygdaloideae</taxon>
        <taxon>Maleae</taxon>
        <taxon>Pyrus</taxon>
    </lineage>
</organism>
<keyword evidence="1" id="KW-0812">Transmembrane</keyword>
<reference evidence="2 3" key="3">
    <citation type="submission" date="2019-11" db="EMBL/GenBank/DDBJ databases">
        <title>A de novo genome assembly of a pear dwarfing rootstock.</title>
        <authorList>
            <person name="Wang F."/>
            <person name="Wang J."/>
            <person name="Li S."/>
            <person name="Zhang Y."/>
            <person name="Fang M."/>
            <person name="Ma L."/>
            <person name="Zhao Y."/>
            <person name="Jiang S."/>
        </authorList>
    </citation>
    <scope>NUCLEOTIDE SEQUENCE [LARGE SCALE GENOMIC DNA]</scope>
    <source>
        <strain evidence="2">S2</strain>
        <tissue evidence="2">Leaf</tissue>
    </source>
</reference>
<comment type="caution">
    <text evidence="2">The sequence shown here is derived from an EMBL/GenBank/DDBJ whole genome shotgun (WGS) entry which is preliminary data.</text>
</comment>
<dbReference type="EMBL" id="SMOL01000120">
    <property type="protein sequence ID" value="KAB2633610.1"/>
    <property type="molecule type" value="Genomic_DNA"/>
</dbReference>
<evidence type="ECO:0000313" key="3">
    <source>
        <dbReference type="Proteomes" id="UP000327157"/>
    </source>
</evidence>
<reference evidence="2 3" key="1">
    <citation type="submission" date="2019-09" db="EMBL/GenBank/DDBJ databases">
        <authorList>
            <person name="Ou C."/>
        </authorList>
    </citation>
    <scope>NUCLEOTIDE SEQUENCE [LARGE SCALE GENOMIC DNA]</scope>
    <source>
        <strain evidence="2">S2</strain>
        <tissue evidence="2">Leaf</tissue>
    </source>
</reference>
<keyword evidence="1" id="KW-0472">Membrane</keyword>
<feature type="transmembrane region" description="Helical" evidence="1">
    <location>
        <begin position="119"/>
        <end position="140"/>
    </location>
</feature>
<reference evidence="3" key="2">
    <citation type="submission" date="2019-10" db="EMBL/GenBank/DDBJ databases">
        <title>A de novo genome assembly of a pear dwarfing rootstock.</title>
        <authorList>
            <person name="Wang F."/>
            <person name="Wang J."/>
            <person name="Li S."/>
            <person name="Zhang Y."/>
            <person name="Fang M."/>
            <person name="Ma L."/>
            <person name="Zhao Y."/>
            <person name="Jiang S."/>
        </authorList>
    </citation>
    <scope>NUCLEOTIDE SEQUENCE [LARGE SCALE GENOMIC DNA]</scope>
</reference>
<evidence type="ECO:0000256" key="1">
    <source>
        <dbReference type="SAM" id="Phobius"/>
    </source>
</evidence>
<accession>A0A5N5I7J2</accession>
<protein>
    <recommendedName>
        <fullName evidence="4">Transmembrane protein</fullName>
    </recommendedName>
</protein>
<keyword evidence="3" id="KW-1185">Reference proteome</keyword>
<gene>
    <name evidence="2" type="ORF">D8674_029857</name>
</gene>
<evidence type="ECO:0000313" key="2">
    <source>
        <dbReference type="EMBL" id="KAB2633610.1"/>
    </source>
</evidence>
<keyword evidence="1" id="KW-1133">Transmembrane helix</keyword>
<name>A0A5N5I7J2_9ROSA</name>